<keyword evidence="10" id="KW-0808">Transferase</keyword>
<dbReference type="SFLD" id="SFLDF00413">
    <property type="entry name" value="CDK5RAP1"/>
    <property type="match status" value="1"/>
</dbReference>
<keyword evidence="6" id="KW-0411">Iron-sulfur</keyword>
<evidence type="ECO:0000259" key="9">
    <source>
        <dbReference type="PROSITE" id="PS51918"/>
    </source>
</evidence>
<dbReference type="PANTHER" id="PTHR43020">
    <property type="entry name" value="CDK5 REGULATORY SUBUNIT-ASSOCIATED PROTEIN 1"/>
    <property type="match status" value="1"/>
</dbReference>
<dbReference type="GO" id="GO:0046872">
    <property type="term" value="F:metal ion binding"/>
    <property type="evidence" value="ECO:0007669"/>
    <property type="project" value="UniProtKB-KW"/>
</dbReference>
<feature type="domain" description="MTTase N-terminal" evidence="8">
    <location>
        <begin position="3"/>
        <end position="119"/>
    </location>
</feature>
<keyword evidence="5" id="KW-0408">Iron</keyword>
<accession>A0A644WDC5</accession>
<dbReference type="InterPro" id="IPR013848">
    <property type="entry name" value="Methylthiotransferase_N"/>
</dbReference>
<dbReference type="InterPro" id="IPR005839">
    <property type="entry name" value="Methylthiotransferase"/>
</dbReference>
<comment type="caution">
    <text evidence="10">The sequence shown here is derived from an EMBL/GenBank/DDBJ whole genome shotgun (WGS) entry which is preliminary data.</text>
</comment>
<dbReference type="GO" id="GO:0051539">
    <property type="term" value="F:4 iron, 4 sulfur cluster binding"/>
    <property type="evidence" value="ECO:0007669"/>
    <property type="project" value="UniProtKB-KW"/>
</dbReference>
<dbReference type="HAMAP" id="MF_01864">
    <property type="entry name" value="tRNA_metthiotr_MiaB"/>
    <property type="match status" value="1"/>
</dbReference>
<evidence type="ECO:0000259" key="8">
    <source>
        <dbReference type="PROSITE" id="PS51449"/>
    </source>
</evidence>
<evidence type="ECO:0000256" key="3">
    <source>
        <dbReference type="ARBA" id="ARBA00022691"/>
    </source>
</evidence>
<dbReference type="PROSITE" id="PS01278">
    <property type="entry name" value="MTTASE_RADICAL"/>
    <property type="match status" value="1"/>
</dbReference>
<dbReference type="SFLD" id="SFLDG01061">
    <property type="entry name" value="methylthiotransferase"/>
    <property type="match status" value="1"/>
</dbReference>
<dbReference type="PROSITE" id="PS50926">
    <property type="entry name" value="TRAM"/>
    <property type="match status" value="1"/>
</dbReference>
<dbReference type="SFLD" id="SFLDG01082">
    <property type="entry name" value="B12-binding_domain_containing"/>
    <property type="match status" value="1"/>
</dbReference>
<dbReference type="SFLD" id="SFLDS00029">
    <property type="entry name" value="Radical_SAM"/>
    <property type="match status" value="1"/>
</dbReference>
<dbReference type="PROSITE" id="PS51918">
    <property type="entry name" value="RADICAL_SAM"/>
    <property type="match status" value="1"/>
</dbReference>
<dbReference type="CDD" id="cd01335">
    <property type="entry name" value="Radical_SAM"/>
    <property type="match status" value="1"/>
</dbReference>
<dbReference type="PROSITE" id="PS51449">
    <property type="entry name" value="MTTASE_N"/>
    <property type="match status" value="1"/>
</dbReference>
<keyword evidence="3" id="KW-0949">S-adenosyl-L-methionine</keyword>
<evidence type="ECO:0000256" key="4">
    <source>
        <dbReference type="ARBA" id="ARBA00022723"/>
    </source>
</evidence>
<dbReference type="SMART" id="SM00729">
    <property type="entry name" value="Elp3"/>
    <property type="match status" value="1"/>
</dbReference>
<dbReference type="InterPro" id="IPR020612">
    <property type="entry name" value="Methylthiotransferase_CS"/>
</dbReference>
<dbReference type="AlphaFoldDB" id="A0A644WDC5"/>
<feature type="domain" description="TRAM" evidence="7">
    <location>
        <begin position="378"/>
        <end position="441"/>
    </location>
</feature>
<dbReference type="EMBL" id="VSSQ01000798">
    <property type="protein sequence ID" value="MPM01481.1"/>
    <property type="molecule type" value="Genomic_DNA"/>
</dbReference>
<dbReference type="Pfam" id="PF04055">
    <property type="entry name" value="Radical_SAM"/>
    <property type="match status" value="1"/>
</dbReference>
<dbReference type="SUPFAM" id="SSF102114">
    <property type="entry name" value="Radical SAM enzymes"/>
    <property type="match status" value="1"/>
</dbReference>
<dbReference type="PANTHER" id="PTHR43020:SF2">
    <property type="entry name" value="MITOCHONDRIAL TRNA METHYLTHIOTRANSFERASE CDK5RAP1"/>
    <property type="match status" value="1"/>
</dbReference>
<dbReference type="InterPro" id="IPR006638">
    <property type="entry name" value="Elp3/MiaA/NifB-like_rSAM"/>
</dbReference>
<dbReference type="Pfam" id="PF01938">
    <property type="entry name" value="TRAM"/>
    <property type="match status" value="1"/>
</dbReference>
<dbReference type="Pfam" id="PF00919">
    <property type="entry name" value="UPF0004"/>
    <property type="match status" value="1"/>
</dbReference>
<evidence type="ECO:0000256" key="5">
    <source>
        <dbReference type="ARBA" id="ARBA00023004"/>
    </source>
</evidence>
<dbReference type="InterPro" id="IPR007197">
    <property type="entry name" value="rSAM"/>
</dbReference>
<dbReference type="Gene3D" id="3.80.30.20">
    <property type="entry name" value="tm_1862 like domain"/>
    <property type="match status" value="1"/>
</dbReference>
<dbReference type="FunFam" id="3.40.50.12160:FF:000003">
    <property type="entry name" value="CDK5 regulatory subunit-associated protein 1"/>
    <property type="match status" value="1"/>
</dbReference>
<dbReference type="EC" id="2.8.4.3" evidence="10"/>
<dbReference type="NCBIfam" id="TIGR00089">
    <property type="entry name" value="MiaB/RimO family radical SAM methylthiotransferase"/>
    <property type="match status" value="1"/>
</dbReference>
<sequence>MMNKVYIETYGCQMNQADSEVVLSILGNEGYELTTDINEADLILVNTCSIRDNAEQRVKSKLVEFEALKRKNSNLRVGVLGCMAERLKEELFEQNKVVDLVVGPDGYRDIPSLLSEFHRGQRAFSVMLSDEETYSEIKPVRIETNGVSAFVSIMRGCENFCSYCVVPYTRGKERSRDYESILNEVRDLFDKGYREVTLLGQNVNSYSYEKENIKVDFSKLMEMVALISPLLRVRFSTSHPKDISENLIEVIAKYPNICKYIHLPIQSGSANVLKRMNRKYTPEDYLFKIDLIKKHIPNCAISTDIIAGFCGESIEDHNQTLSIMRQVGYDYAFMFHYSERPNTLAAKKYSDDIPLKEKKRRLEEIITLQNELSYNSNLNDIEKEFEVLIEGESKRSKEKLFGRTSQNKVVIFDKDSNRIGDYVKVKITSCTSATLMGEKVN</sequence>
<dbReference type="Gene3D" id="3.40.50.12160">
    <property type="entry name" value="Methylthiotransferase, N-terminal domain"/>
    <property type="match status" value="1"/>
</dbReference>
<dbReference type="InterPro" id="IPR058240">
    <property type="entry name" value="rSAM_sf"/>
</dbReference>
<evidence type="ECO:0000313" key="10">
    <source>
        <dbReference type="EMBL" id="MPM01481.1"/>
    </source>
</evidence>
<evidence type="ECO:0000256" key="1">
    <source>
        <dbReference type="ARBA" id="ARBA00001966"/>
    </source>
</evidence>
<keyword evidence="2" id="KW-0004">4Fe-4S</keyword>
<evidence type="ECO:0000256" key="2">
    <source>
        <dbReference type="ARBA" id="ARBA00022485"/>
    </source>
</evidence>
<feature type="domain" description="Radical SAM core" evidence="9">
    <location>
        <begin position="143"/>
        <end position="375"/>
    </location>
</feature>
<dbReference type="NCBIfam" id="TIGR01574">
    <property type="entry name" value="miaB-methiolase"/>
    <property type="match status" value="1"/>
</dbReference>
<name>A0A644WDC5_9ZZZZ</name>
<evidence type="ECO:0000259" key="7">
    <source>
        <dbReference type="PROSITE" id="PS50926"/>
    </source>
</evidence>
<reference evidence="10" key="1">
    <citation type="submission" date="2019-08" db="EMBL/GenBank/DDBJ databases">
        <authorList>
            <person name="Kucharzyk K."/>
            <person name="Murdoch R.W."/>
            <person name="Higgins S."/>
            <person name="Loffler F."/>
        </authorList>
    </citation>
    <scope>NUCLEOTIDE SEQUENCE</scope>
</reference>
<organism evidence="10">
    <name type="scientific">bioreactor metagenome</name>
    <dbReference type="NCBI Taxonomy" id="1076179"/>
    <lineage>
        <taxon>unclassified sequences</taxon>
        <taxon>metagenomes</taxon>
        <taxon>ecological metagenomes</taxon>
    </lineage>
</organism>
<dbReference type="InterPro" id="IPR006463">
    <property type="entry name" value="MiaB_methiolase"/>
</dbReference>
<gene>
    <name evidence="10" type="primary">miaB_17</name>
    <name evidence="10" type="ORF">SDC9_47721</name>
</gene>
<comment type="cofactor">
    <cofactor evidence="1">
        <name>[4Fe-4S] cluster</name>
        <dbReference type="ChEBI" id="CHEBI:49883"/>
    </cofactor>
</comment>
<protein>
    <submittedName>
        <fullName evidence="10">tRNA-2-methylthio-N(6)-dimethylallyladenosine synthase</fullName>
        <ecNumber evidence="10">2.8.4.3</ecNumber>
    </submittedName>
</protein>
<dbReference type="GO" id="GO:0005829">
    <property type="term" value="C:cytosol"/>
    <property type="evidence" value="ECO:0007669"/>
    <property type="project" value="TreeGrafter"/>
</dbReference>
<proteinExistence type="inferred from homology"/>
<evidence type="ECO:0000256" key="6">
    <source>
        <dbReference type="ARBA" id="ARBA00023014"/>
    </source>
</evidence>
<dbReference type="GO" id="GO:0035597">
    <property type="term" value="F:tRNA-2-methylthio-N(6)-dimethylallyladenosine(37) synthase activity"/>
    <property type="evidence" value="ECO:0007669"/>
    <property type="project" value="UniProtKB-EC"/>
</dbReference>
<keyword evidence="4" id="KW-0479">Metal-binding</keyword>
<dbReference type="InterPro" id="IPR023404">
    <property type="entry name" value="rSAM_horseshoe"/>
</dbReference>
<dbReference type="InterPro" id="IPR002792">
    <property type="entry name" value="TRAM_dom"/>
</dbReference>
<dbReference type="SFLD" id="SFLDF00273">
    <property type="entry name" value="(dimethylallyl)adenosine_tRNA"/>
    <property type="match status" value="1"/>
</dbReference>
<dbReference type="FunFam" id="3.80.30.20:FF:000001">
    <property type="entry name" value="tRNA-2-methylthio-N(6)-dimethylallyladenosine synthase 2"/>
    <property type="match status" value="1"/>
</dbReference>
<dbReference type="InterPro" id="IPR038135">
    <property type="entry name" value="Methylthiotransferase_N_sf"/>
</dbReference>